<reference evidence="1 2" key="1">
    <citation type="submission" date="2023-09" db="EMBL/GenBank/DDBJ databases">
        <title>Thalassobella suaedae gen. nov., sp. nov., a marine bacterium of the family Flavobacteriaceae isolated from a halophyte Suaeda japonica.</title>
        <authorList>
            <person name="Lee S.Y."/>
            <person name="Hwang C.Y."/>
        </authorList>
    </citation>
    <scope>NUCLEOTIDE SEQUENCE [LARGE SCALE GENOMIC DNA]</scope>
    <source>
        <strain evidence="1 2">HL-DH14</strain>
    </source>
</reference>
<protein>
    <submittedName>
        <fullName evidence="1">Uncharacterized protein</fullName>
    </submittedName>
</protein>
<accession>A0ABY9XVW5</accession>
<proteinExistence type="predicted"/>
<dbReference type="Proteomes" id="UP001302806">
    <property type="component" value="Chromosome"/>
</dbReference>
<sequence length="45" mass="4888">MPKEVDSKVVIGEGGAETLTGRGDGLISSPEYLDVVRFQSFYKPD</sequence>
<evidence type="ECO:0000313" key="1">
    <source>
        <dbReference type="EMBL" id="WNH10005.1"/>
    </source>
</evidence>
<dbReference type="RefSeq" id="WP_415866354.1">
    <property type="nucleotide sequence ID" value="NZ_CP134537.1"/>
</dbReference>
<evidence type="ECO:0000313" key="2">
    <source>
        <dbReference type="Proteomes" id="UP001302806"/>
    </source>
</evidence>
<dbReference type="EMBL" id="CP134537">
    <property type="protein sequence ID" value="WNH10005.1"/>
    <property type="molecule type" value="Genomic_DNA"/>
</dbReference>
<dbReference type="Gene3D" id="3.40.50.300">
    <property type="entry name" value="P-loop containing nucleotide triphosphate hydrolases"/>
    <property type="match status" value="1"/>
</dbReference>
<name>A0ABY9XVW5_9FLAO</name>
<organism evidence="1 2">
    <name type="scientific">Thalassobellus suaedae</name>
    <dbReference type="NCBI Taxonomy" id="3074124"/>
    <lineage>
        <taxon>Bacteria</taxon>
        <taxon>Pseudomonadati</taxon>
        <taxon>Bacteroidota</taxon>
        <taxon>Flavobacteriia</taxon>
        <taxon>Flavobacteriales</taxon>
        <taxon>Flavobacteriaceae</taxon>
        <taxon>Thalassobellus</taxon>
    </lineage>
</organism>
<gene>
    <name evidence="1" type="ORF">RHP51_04730</name>
</gene>
<dbReference type="InterPro" id="IPR027417">
    <property type="entry name" value="P-loop_NTPase"/>
</dbReference>